<evidence type="ECO:0000313" key="1">
    <source>
        <dbReference type="EMBL" id="DBA15880.1"/>
    </source>
</evidence>
<sequence length="95" mass="10563">MALPSSRLASLGYNESADIDRSVTVAGIVQERSKHLLSLHVHLCILTVYTPLYTAESILYTDKNSIYSRGFSSVSVPRYRLHTRSLGGTLPYSYP</sequence>
<gene>
    <name evidence="1" type="ORF">GDO54_003336</name>
</gene>
<dbReference type="Proteomes" id="UP001181693">
    <property type="component" value="Unassembled WGS sequence"/>
</dbReference>
<accession>A0AAV2ZKQ9</accession>
<reference evidence="1" key="1">
    <citation type="thesis" date="2020" institute="ProQuest LLC" country="789 East Eisenhower Parkway, Ann Arbor, MI, USA">
        <title>Comparative Genomics and Chromosome Evolution.</title>
        <authorList>
            <person name="Mudd A.B."/>
        </authorList>
    </citation>
    <scope>NUCLEOTIDE SEQUENCE</scope>
    <source>
        <strain evidence="1">1538</strain>
        <tissue evidence="1">Blood</tissue>
    </source>
</reference>
<evidence type="ECO:0000313" key="2">
    <source>
        <dbReference type="Proteomes" id="UP001181693"/>
    </source>
</evidence>
<dbReference type="AlphaFoldDB" id="A0AAV2ZKQ9"/>
<proteinExistence type="predicted"/>
<organism evidence="1 2">
    <name type="scientific">Pyxicephalus adspersus</name>
    <name type="common">African bullfrog</name>
    <dbReference type="NCBI Taxonomy" id="30357"/>
    <lineage>
        <taxon>Eukaryota</taxon>
        <taxon>Metazoa</taxon>
        <taxon>Chordata</taxon>
        <taxon>Craniata</taxon>
        <taxon>Vertebrata</taxon>
        <taxon>Euteleostomi</taxon>
        <taxon>Amphibia</taxon>
        <taxon>Batrachia</taxon>
        <taxon>Anura</taxon>
        <taxon>Neobatrachia</taxon>
        <taxon>Ranoidea</taxon>
        <taxon>Pyxicephalidae</taxon>
        <taxon>Pyxicephalinae</taxon>
        <taxon>Pyxicephalus</taxon>
    </lineage>
</organism>
<protein>
    <submittedName>
        <fullName evidence="1">Uncharacterized protein</fullName>
    </submittedName>
</protein>
<dbReference type="EMBL" id="DYDO01000011">
    <property type="protein sequence ID" value="DBA15880.1"/>
    <property type="molecule type" value="Genomic_DNA"/>
</dbReference>
<keyword evidence="2" id="KW-1185">Reference proteome</keyword>
<name>A0AAV2ZKQ9_PYXAD</name>
<comment type="caution">
    <text evidence="1">The sequence shown here is derived from an EMBL/GenBank/DDBJ whole genome shotgun (WGS) entry which is preliminary data.</text>
</comment>